<keyword evidence="3" id="KW-0539">Nucleus</keyword>
<evidence type="ECO:0000313" key="7">
    <source>
        <dbReference type="Proteomes" id="UP000655225"/>
    </source>
</evidence>
<dbReference type="OrthoDB" id="2143914at2759"/>
<dbReference type="GO" id="GO:0005634">
    <property type="term" value="C:nucleus"/>
    <property type="evidence" value="ECO:0007669"/>
    <property type="project" value="UniProtKB-SubCell"/>
</dbReference>
<dbReference type="InterPro" id="IPR001005">
    <property type="entry name" value="SANT/Myb"/>
</dbReference>
<accession>A0A834Z640</accession>
<dbReference type="SUPFAM" id="SSF46689">
    <property type="entry name" value="Homeodomain-like"/>
    <property type="match status" value="1"/>
</dbReference>
<dbReference type="GO" id="GO:0003677">
    <property type="term" value="F:DNA binding"/>
    <property type="evidence" value="ECO:0007669"/>
    <property type="project" value="UniProtKB-KW"/>
</dbReference>
<proteinExistence type="predicted"/>
<keyword evidence="7" id="KW-1185">Reference proteome</keyword>
<organism evidence="6 7">
    <name type="scientific">Tetracentron sinense</name>
    <name type="common">Spur-leaf</name>
    <dbReference type="NCBI Taxonomy" id="13715"/>
    <lineage>
        <taxon>Eukaryota</taxon>
        <taxon>Viridiplantae</taxon>
        <taxon>Streptophyta</taxon>
        <taxon>Embryophyta</taxon>
        <taxon>Tracheophyta</taxon>
        <taxon>Spermatophyta</taxon>
        <taxon>Magnoliopsida</taxon>
        <taxon>Trochodendrales</taxon>
        <taxon>Trochodendraceae</taxon>
        <taxon>Tetracentron</taxon>
    </lineage>
</organism>
<dbReference type="Proteomes" id="UP000655225">
    <property type="component" value="Unassembled WGS sequence"/>
</dbReference>
<reference evidence="6 7" key="1">
    <citation type="submission" date="2020-04" db="EMBL/GenBank/DDBJ databases">
        <title>Plant Genome Project.</title>
        <authorList>
            <person name="Zhang R.-G."/>
        </authorList>
    </citation>
    <scope>NUCLEOTIDE SEQUENCE [LARGE SCALE GENOMIC DNA]</scope>
    <source>
        <strain evidence="6">YNK0</strain>
        <tissue evidence="6">Leaf</tissue>
    </source>
</reference>
<dbReference type="InterPro" id="IPR009057">
    <property type="entry name" value="Homeodomain-like_sf"/>
</dbReference>
<dbReference type="EMBL" id="JABCRI010000010">
    <property type="protein sequence ID" value="KAF8398963.1"/>
    <property type="molecule type" value="Genomic_DNA"/>
</dbReference>
<keyword evidence="2" id="KW-0238">DNA-binding</keyword>
<dbReference type="Pfam" id="PF00249">
    <property type="entry name" value="Myb_DNA-binding"/>
    <property type="match status" value="1"/>
</dbReference>
<evidence type="ECO:0000256" key="3">
    <source>
        <dbReference type="ARBA" id="ARBA00023242"/>
    </source>
</evidence>
<protein>
    <recommendedName>
        <fullName evidence="5">Myb-like domain-containing protein</fullName>
    </recommendedName>
</protein>
<dbReference type="Gene3D" id="1.10.10.60">
    <property type="entry name" value="Homeodomain-like"/>
    <property type="match status" value="1"/>
</dbReference>
<comment type="caution">
    <text evidence="6">The sequence shown here is derived from an EMBL/GenBank/DDBJ whole genome shotgun (WGS) entry which is preliminary data.</text>
</comment>
<evidence type="ECO:0000256" key="2">
    <source>
        <dbReference type="ARBA" id="ARBA00023125"/>
    </source>
</evidence>
<evidence type="ECO:0000313" key="6">
    <source>
        <dbReference type="EMBL" id="KAF8398963.1"/>
    </source>
</evidence>
<dbReference type="PANTHER" id="PTHR47999">
    <property type="entry name" value="TRANSCRIPTION FACTOR MYB8-RELATED-RELATED"/>
    <property type="match status" value="1"/>
</dbReference>
<gene>
    <name evidence="6" type="ORF">HHK36_014828</name>
</gene>
<dbReference type="InterPro" id="IPR015495">
    <property type="entry name" value="Myb_TF_plants"/>
</dbReference>
<dbReference type="PANTHER" id="PTHR47999:SF32">
    <property type="entry name" value="PROTEIN ODORANT1-LIKE"/>
    <property type="match status" value="1"/>
</dbReference>
<evidence type="ECO:0000259" key="5">
    <source>
        <dbReference type="Pfam" id="PF00249"/>
    </source>
</evidence>
<feature type="domain" description="Myb-like" evidence="5">
    <location>
        <begin position="14"/>
        <end position="44"/>
    </location>
</feature>
<name>A0A834Z640_TETSI</name>
<evidence type="ECO:0000256" key="1">
    <source>
        <dbReference type="ARBA" id="ARBA00004123"/>
    </source>
</evidence>
<sequence>MGRQPCCDKVGLKKGPWTADEDAKLINFILTNGQCCWRNVPKLAEQESEVPSSGYSEEADQKKENEISLESSNITETKEEEKSTSTPFVSIENMEIFCTDEVPLIEPHEILVPCSSTSSSLSSSESSGNPEDLQSFSLDWLDNFWDELDGWDLLCDNGDKILAVDSPLTQYPIMVLDQESWNF</sequence>
<feature type="region of interest" description="Disordered" evidence="4">
    <location>
        <begin position="46"/>
        <end position="86"/>
    </location>
</feature>
<dbReference type="AlphaFoldDB" id="A0A834Z640"/>
<evidence type="ECO:0000256" key="4">
    <source>
        <dbReference type="SAM" id="MobiDB-lite"/>
    </source>
</evidence>
<comment type="subcellular location">
    <subcellularLocation>
        <location evidence="1">Nucleus</location>
    </subcellularLocation>
</comment>